<feature type="region of interest" description="Disordered" evidence="7">
    <location>
        <begin position="3339"/>
        <end position="3375"/>
    </location>
</feature>
<dbReference type="SMART" id="SM01294">
    <property type="entry name" value="PKS_PP_betabranch"/>
    <property type="match status" value="1"/>
</dbReference>
<comment type="cofactor">
    <cofactor evidence="1">
        <name>pantetheine 4'-phosphate</name>
        <dbReference type="ChEBI" id="CHEBI:47942"/>
    </cofactor>
</comment>
<proteinExistence type="inferred from homology"/>
<organism evidence="10">
    <name type="scientific">uncultured Nocardioidaceae bacterium</name>
    <dbReference type="NCBI Taxonomy" id="253824"/>
    <lineage>
        <taxon>Bacteria</taxon>
        <taxon>Bacillati</taxon>
        <taxon>Actinomycetota</taxon>
        <taxon>Actinomycetes</taxon>
        <taxon>Propionibacteriales</taxon>
        <taxon>Nocardioidaceae</taxon>
        <taxon>environmental samples</taxon>
    </lineage>
</organism>
<dbReference type="InterPro" id="IPR016039">
    <property type="entry name" value="Thiolase-like"/>
</dbReference>
<evidence type="ECO:0000259" key="8">
    <source>
        <dbReference type="PROSITE" id="PS50075"/>
    </source>
</evidence>
<dbReference type="Gene3D" id="3.40.366.10">
    <property type="entry name" value="Malonyl-Coenzyme A Acyl Carrier Protein, domain 2"/>
    <property type="match status" value="1"/>
</dbReference>
<dbReference type="Pfam" id="PF16197">
    <property type="entry name" value="KAsynt_C_assoc"/>
    <property type="match status" value="1"/>
</dbReference>
<keyword evidence="4" id="KW-0808">Transferase</keyword>
<dbReference type="NCBIfam" id="TIGR01733">
    <property type="entry name" value="AA-adenyl-dom"/>
    <property type="match status" value="1"/>
</dbReference>
<dbReference type="SUPFAM" id="SSF56801">
    <property type="entry name" value="Acetyl-CoA synthetase-like"/>
    <property type="match status" value="2"/>
</dbReference>
<dbReference type="EMBL" id="CADCUL010000148">
    <property type="protein sequence ID" value="CAA9380743.1"/>
    <property type="molecule type" value="Genomic_DNA"/>
</dbReference>
<feature type="region of interest" description="Disordered" evidence="7">
    <location>
        <begin position="3225"/>
        <end position="3247"/>
    </location>
</feature>
<accession>A0A6J4NC89</accession>
<dbReference type="Pfam" id="PF00109">
    <property type="entry name" value="ketoacyl-synt"/>
    <property type="match status" value="1"/>
</dbReference>
<gene>
    <name evidence="10" type="ORF">AVDCRST_MAG21-1662</name>
</gene>
<dbReference type="Pfam" id="PF00698">
    <property type="entry name" value="Acyl_transf_1"/>
    <property type="match status" value="1"/>
</dbReference>
<dbReference type="SUPFAM" id="SSF52151">
    <property type="entry name" value="FabD/lysophospholipase-like"/>
    <property type="match status" value="1"/>
</dbReference>
<dbReference type="InterPro" id="IPR009081">
    <property type="entry name" value="PP-bd_ACP"/>
</dbReference>
<dbReference type="SUPFAM" id="SSF51735">
    <property type="entry name" value="NAD(P)-binding Rossmann-fold domains"/>
    <property type="match status" value="3"/>
</dbReference>
<dbReference type="Gene3D" id="3.30.559.10">
    <property type="entry name" value="Chloramphenicol acetyltransferase-like domain"/>
    <property type="match status" value="2"/>
</dbReference>
<comment type="similarity">
    <text evidence="6">In the C-terminal section; belongs to the NRP synthetase family.</text>
</comment>
<dbReference type="InterPro" id="IPR036291">
    <property type="entry name" value="NAD(P)-bd_dom_sf"/>
</dbReference>
<dbReference type="SUPFAM" id="SSF52777">
    <property type="entry name" value="CoA-dependent acyltransferases"/>
    <property type="match status" value="4"/>
</dbReference>
<dbReference type="Pfam" id="PF08659">
    <property type="entry name" value="KR"/>
    <property type="match status" value="1"/>
</dbReference>
<feature type="domain" description="Ketosynthase family 3 (KS3)" evidence="9">
    <location>
        <begin position="672"/>
        <end position="1087"/>
    </location>
</feature>
<keyword evidence="3" id="KW-0597">Phosphoprotein</keyword>
<dbReference type="CDD" id="cd05930">
    <property type="entry name" value="A_NRPS"/>
    <property type="match status" value="1"/>
</dbReference>
<dbReference type="CDD" id="cd00833">
    <property type="entry name" value="PKS"/>
    <property type="match status" value="1"/>
</dbReference>
<dbReference type="PROSITE" id="PS00606">
    <property type="entry name" value="KS3_1"/>
    <property type="match status" value="1"/>
</dbReference>
<reference evidence="10" key="1">
    <citation type="submission" date="2020-02" db="EMBL/GenBank/DDBJ databases">
        <authorList>
            <person name="Meier V. D."/>
        </authorList>
    </citation>
    <scope>NUCLEOTIDE SEQUENCE</scope>
    <source>
        <strain evidence="10">AVDCRST_MAG21</strain>
    </source>
</reference>
<dbReference type="InterPro" id="IPR020845">
    <property type="entry name" value="AMP-binding_CS"/>
</dbReference>
<feature type="region of interest" description="Disordered" evidence="7">
    <location>
        <begin position="2085"/>
        <end position="2114"/>
    </location>
</feature>
<dbReference type="SMART" id="SM00822">
    <property type="entry name" value="PKS_KR"/>
    <property type="match status" value="1"/>
</dbReference>
<dbReference type="Pfam" id="PF00550">
    <property type="entry name" value="PP-binding"/>
    <property type="match status" value="3"/>
</dbReference>
<dbReference type="InterPro" id="IPR001242">
    <property type="entry name" value="Condensation_dom"/>
</dbReference>
<dbReference type="GO" id="GO:0006633">
    <property type="term" value="P:fatty acid biosynthetic process"/>
    <property type="evidence" value="ECO:0007669"/>
    <property type="project" value="InterPro"/>
</dbReference>
<dbReference type="InterPro" id="IPR016036">
    <property type="entry name" value="Malonyl_transacylase_ACP-bd"/>
</dbReference>
<dbReference type="GO" id="GO:0004315">
    <property type="term" value="F:3-oxoacyl-[acyl-carrier-protein] synthase activity"/>
    <property type="evidence" value="ECO:0007669"/>
    <property type="project" value="InterPro"/>
</dbReference>
<dbReference type="InterPro" id="IPR032821">
    <property type="entry name" value="PKS_assoc"/>
</dbReference>
<dbReference type="InterPro" id="IPR020806">
    <property type="entry name" value="PKS_PP-bd"/>
</dbReference>
<evidence type="ECO:0000256" key="3">
    <source>
        <dbReference type="ARBA" id="ARBA00022553"/>
    </source>
</evidence>
<evidence type="ECO:0000256" key="6">
    <source>
        <dbReference type="ARBA" id="ARBA00029443"/>
    </source>
</evidence>
<evidence type="ECO:0000259" key="9">
    <source>
        <dbReference type="PROSITE" id="PS52004"/>
    </source>
</evidence>
<dbReference type="PROSITE" id="PS00455">
    <property type="entry name" value="AMP_BINDING"/>
    <property type="match status" value="2"/>
</dbReference>
<dbReference type="SUPFAM" id="SSF47336">
    <property type="entry name" value="ACP-like"/>
    <property type="match status" value="3"/>
</dbReference>
<sequence>MTDGMTLLDVLLLTAREAAGQLIVQVDADGAERNQTYRGLMEDSLRVAGGFQARGLPVGCPVILLPGGSAEFLPAFWGALMAGLVPVPLAPVTDKVQAVWTELGNPPVVVDDLLEPLVRRTLPADLVNVTALRTSPPTTAVHEPAPEDLAILQFSSGSTGAPKGVELTHANVVANIDQACTSGATTVSDVMVSWLPYFHDMGLIGAHLAPLAVGIKQVKLDPLDFAKRPALWFETAARHRATLLPAASFALAVTVNRVPPEQVAGLDLSSVRLLGVGAEPISVPVWRRFLDHMRPARLEPRAVVPLYGLAEATLAVTFPPLGELAEPLALDRTALARGRAVDALEHWDTGRDAAPDGAAAGDGRAEFMDVGFPVAGGELRIVGDTGDVLSDTWLGHVEFRGPNVARGYHQRPEDTAQSFAGGWLRTGDVGFLRNGRLCITGRAKDVLFIHGQKFHAHDLEQIVVETPGLPSGRVAVVGATDPDGGTERVAVFVSTRDCDVASLAGVLTAVGTRVRQALGYADVCLLPIPPDAFPRTTSGKIQRARLRELFVAGEFASLEADVSRACAAAPTGAAVRPQLSRHAVEALVVDVWSDVLGVPAHTIDRQDRFLAIGGSSLAAMQVLARLEESFETTLEPAVLRDCASPAELAEYLLGLPDAQARSRHAPVRRQESTDAAIIAMACRFPDASTPEAFWENLIDGRDSVTEIPPSRWVTPLGLRCQWGAFVDEVDGFDAKFFQVEDAEAALIDPHARVFLEVAHEALERAGYAGSGRTGLRIGVFVGVGDSGYAELLHRAIDQGAAVSSAALVGNLRNLIAARVAHFLDLSGPTMAVDTACSSSLVALHLARRSLNAGECDLAVVGGVSLNLTSTPYRLLDAAQALSATGRCRAFSADADGIVLGEGAAAVVMRPLARSQAAGDRVLAVVRGSAVNNDGRSLSLMAPNPLNQEAVIVDAYRDAGIDPATVSYVEAHGTGTSVGDPIEARSLMRSFPPPAGPEPRWLGSVKTNVGHLLNAAGMPSLVKVVLALQHRQLPASLHCGSASPAFDLASAGFEVVSRTRAWTADGPRRAGVNGFGFGGTNVHVILEEAPEASPSDQEARTSTGPHLLTLSAASEVALRAIVGDLGSYVRAHADVDEGDICFSASTARDDGPHRSAFVADGDLASTLESVALGRGSVGARARRRPRVVFIFTGQGSQLAGMGRTLHQSQPVYREVLEELSREVGLVQGRNLVEWALEPAVEPALLAQTSVAQPLLVAFEVSLARQLAVWGVTPDAVLGHSVGELAAAVVSGALSPTEAVRFAAERGTVMQTLCAPGAMAAVSGDPTAVERVVKAAAGELSLAAVNGPHHFVVSGAQRAVDAALAALEQSGCHVKRLEVSHAFHSDMMTAALDATRAAADLLTPGSHRIPLLSTVTGEWGPAIDSAYLAEHVRRTVMFGPCVQRLLDDGFDTFVEVGPGATLRDLVRSTAGAHASDPDVAVLSTLDRDVQDRSALLRTVGRLWVRGVSITRPSDSVVRRRIDVPTYPYQRRRHWLPDFGGPAAPGVAANPSVSPLLHRYAWDDSALPAGTVLKSLCVVAPSSGTHELADRLANRLARRGTTVHRRPPERLDDAPECSALLMFVGRSVDLDGANSLDEAARAATSALLAIAKHLGRRPAPLVVVTEDVAVTGAAVERPRPAQALAAGLAAALADEESQQGVRVVDLSSLDNLSDRLEALTREVDARPSPGLAEQVAWRHGRRLIKTPVWEEVLPRQRTGTLPPNGCYLVTGGAGGVGAEVARHLARRGAPEIILVGRSPTCPSELLHQLTEWGASPRYVPADVGLELDVDALVAGLPPLDGVFHAAGVVSPGRLRSASLPEVEEVLAPKVRGTYLLARALTVSERRPGTFVVFSSIASAMPGYAGGLGSYAAANAFVDAFAEAESQAGRLMQALNFAAWTDTGMATGSPFKALSAWKPVPELAVSQVLEALHDATSVPVSQLLVMERPSPVIAGPPQAAGSTSSPSAPVTDEPGPQSVATPLRDVIAGLVAGALGQELDQIDDDTSFLAMGLDSLTAVDLVKQLEQALSRELPTTLLFEHSSVGQLATHLSGPAAAEQHEAQASHAEPNPCRDEETADGCPFELSPVQVAFHASGRLHPGTAAYAAVRLVVTGPLDADLLASSLGFLERRHPMLRVRIRPGSSGVQQVTEASVRTERPDWFEVRDLDGPVDAVEDEICNRVFQLEAESPLRAVLLRESGDRASLLLVVHHAAADGASLNIVCEELWQVYTALSEGRSPTLPLLRSHFRDFVRRIQELRASDRFDADCDYWRARLAGRTEHAGRLPTAPPLQLEPLGTLSTRQFRADVAITRALQRRAAELDVSVFHLVLTAFVRQLSTCSGAKQVTVNVARAGRDARLPDITRLVGPFADTIPVPVTLLDGGDVAASARAVRAACLESERHASVSTLDLARMLPAAGSTPRTAGLASFSFARFPAELDPGCPVRITGTAARTASAATRLGLVCWEFEDVFHFSWNYSTSRFSRTDVAGFTDSFLAELSTVTGPASVQAPESVAGRVHARCGRAPDVVAVRAEGVSLTYGELDEAARRLSGHLARHGVRRGDRVALLTAIGANTVIGLLGILYAGGAWVPLEGTHPVHRLADQAGQAGVAAVVCDHTTRDVAERLGRIEVVDLTRLPVDEPTAAWSDPEVDPKDIAYVIFTSGTTGRPKGVPITHEAMTTYLNWAISTFDYRPGDRMTATASVCFDAAVRQMLAPLLAGATVVTTSRDVLRDPQELLNMVEDERVTVWSSVPTLWVELLRAAERRAARTGTRPDLSALRWVHVGGEPLPPAHVRRWFDLDGSRCPVVNLYGPTEATINATYEVIDARPPDDVDRLPIGRPVAQTIVDVVRPDGSGCPAGEPGELYLAGPALTPGYLGDSGEGIDAFVHRKGRRWYRTGDRVVQGTDGRLELLGRMDDQATIHGHRVEPAEVERVLCCHPSVKDAAVVVDDRGHGPLLAAFVQLDEPTDTNTGPVAVEELRRYLSGRVPEYMLPAQLQVLDALPRTPAGKVDRAGLTSAAEPALWDSSRPRGTAPVTPTERLLAEVWSNLLGVDSVFREDDFFAMGGDSIGVLEVFTRLEEQVPALPSPKAMWSHRTLSDLARVIDATSPTARRWAGDGDSSTVGSFPLTPAQRGFLLAEALAPATRSSWLTCFRMSGPLDEALFQRAVDLLVERHLMLRVAFAAERRPPVQQEVPPPATIPVSFEPAEDEDLPQRIDEERAHRFNPSSWPLVRLRVLQLASEDFRLLVHGHHLIGDGYSVAVLGQELMVLYDALLSGRSAELPRLRSTFRDYALMITDPTCAAPAEPQRSGVSALHTPPRLRREPAAAPEPAPPRAGFSLRRKTTSALRALAASEQTTLYAPALTAFYRALTRLTGQQNLALGVAVTGRDHALPDIGRMVGPFATILPVQVWEPDPAFRVQLRHVASTVALARESGPSMQQLAAATTTSSGLSSFGAQFVFSFLDFDSLGPMARGALRLGWDETGGDMEPPLIGTDVLLTARPVQGELHVTLRAASAALTESELQELADDLRRDLINAASPRAHISRATADADLLDAALIGYLPAPADLGPFTGIAATAELRETIRTALFPDRRPRLLEEVTTPWGRSGFVCLPVFADEIAAHAGSALAAEVAVGVGVAGELGARCVSLAGMIPAYTSYGFDVLRRLPSKDIALTTGHAATAVSVVKTTVAALARARRDLDNTCLALVGLGSIGRSSLELLLARVSGPPQQLILCDLASRLPHLERLATQLATEGYAGDVEICGVESGLTDPVYQADLVIAASSAGRRILDIDRLRPGTILIDDSFPHCFDPSMAHRRMQTRSDIVVVGGGLLECTPSSRRLADGLATLPGAEQLPSRHLRDTIASCQLESLLHTLRPGLPQVRGVVDLVQANAYWDALNREGVRAAPLHLQRHLVTDEYLEAFSRRCEHPLRARDGA</sequence>
<dbReference type="Gene3D" id="1.10.1200.10">
    <property type="entry name" value="ACP-like"/>
    <property type="match status" value="3"/>
</dbReference>
<dbReference type="PROSITE" id="PS52004">
    <property type="entry name" value="KS3_2"/>
    <property type="match status" value="1"/>
</dbReference>
<dbReference type="SMART" id="SM00825">
    <property type="entry name" value="PKS_KS"/>
    <property type="match status" value="1"/>
</dbReference>
<dbReference type="InterPro" id="IPR006162">
    <property type="entry name" value="Ppantetheine_attach_site"/>
</dbReference>
<evidence type="ECO:0000313" key="10">
    <source>
        <dbReference type="EMBL" id="CAA9380743.1"/>
    </source>
</evidence>
<dbReference type="InterPro" id="IPR016035">
    <property type="entry name" value="Acyl_Trfase/lysoPLipase"/>
</dbReference>
<keyword evidence="2" id="KW-0596">Phosphopantetheine</keyword>
<dbReference type="SUPFAM" id="SSF55048">
    <property type="entry name" value="Probable ACP-binding domain of malonyl-CoA ACP transacylase"/>
    <property type="match status" value="1"/>
</dbReference>
<dbReference type="InterPro" id="IPR014030">
    <property type="entry name" value="Ketoacyl_synth_N"/>
</dbReference>
<dbReference type="InterPro" id="IPR036736">
    <property type="entry name" value="ACP-like_sf"/>
</dbReference>
<dbReference type="GO" id="GO:0031177">
    <property type="term" value="F:phosphopantetheine binding"/>
    <property type="evidence" value="ECO:0007669"/>
    <property type="project" value="InterPro"/>
</dbReference>
<keyword evidence="5" id="KW-0012">Acyltransferase</keyword>
<dbReference type="PROSITE" id="PS00012">
    <property type="entry name" value="PHOSPHOPANTETHEINE"/>
    <property type="match status" value="2"/>
</dbReference>
<feature type="domain" description="Carrier" evidence="8">
    <location>
        <begin position="3069"/>
        <end position="3144"/>
    </location>
</feature>
<dbReference type="InterPro" id="IPR018201">
    <property type="entry name" value="Ketoacyl_synth_AS"/>
</dbReference>
<dbReference type="InterPro" id="IPR023213">
    <property type="entry name" value="CAT-like_dom_sf"/>
</dbReference>
<dbReference type="SUPFAM" id="SSF53901">
    <property type="entry name" value="Thiolase-like"/>
    <property type="match status" value="1"/>
</dbReference>
<dbReference type="Pfam" id="PF02801">
    <property type="entry name" value="Ketoacyl-synt_C"/>
    <property type="match status" value="1"/>
</dbReference>
<dbReference type="Gene3D" id="3.30.559.30">
    <property type="entry name" value="Nonribosomal peptide synthetase, condensation domain"/>
    <property type="match status" value="2"/>
</dbReference>
<dbReference type="InterPro" id="IPR013968">
    <property type="entry name" value="PKS_KR"/>
</dbReference>
<dbReference type="InterPro" id="IPR045851">
    <property type="entry name" value="AMP-bd_C_sf"/>
</dbReference>
<dbReference type="SMART" id="SM00827">
    <property type="entry name" value="PKS_AT"/>
    <property type="match status" value="1"/>
</dbReference>
<dbReference type="InterPro" id="IPR014043">
    <property type="entry name" value="Acyl_transferase_dom"/>
</dbReference>
<name>A0A6J4NC89_9ACTN</name>
<dbReference type="Gene3D" id="3.30.300.30">
    <property type="match status" value="2"/>
</dbReference>
<dbReference type="PROSITE" id="PS50075">
    <property type="entry name" value="CARRIER"/>
    <property type="match status" value="3"/>
</dbReference>
<dbReference type="InterPro" id="IPR020841">
    <property type="entry name" value="PKS_Beta-ketoAc_synthase_dom"/>
</dbReference>
<dbReference type="Pfam" id="PF13193">
    <property type="entry name" value="AMP-binding_C"/>
    <property type="match status" value="1"/>
</dbReference>
<dbReference type="InterPro" id="IPR000873">
    <property type="entry name" value="AMP-dep_synth/lig_dom"/>
</dbReference>
<dbReference type="Pfam" id="PF00668">
    <property type="entry name" value="Condensation"/>
    <property type="match status" value="2"/>
</dbReference>
<dbReference type="Gene3D" id="3.40.50.12780">
    <property type="entry name" value="N-terminal domain of ligase-like"/>
    <property type="match status" value="2"/>
</dbReference>
<evidence type="ECO:0000256" key="2">
    <source>
        <dbReference type="ARBA" id="ARBA00022450"/>
    </source>
</evidence>
<dbReference type="PANTHER" id="PTHR43775:SF51">
    <property type="entry name" value="INACTIVE PHENOLPHTHIOCEROL SYNTHESIS POLYKETIDE SYNTHASE TYPE I PKS1-RELATED"/>
    <property type="match status" value="1"/>
</dbReference>
<dbReference type="InterPro" id="IPR001227">
    <property type="entry name" value="Ac_transferase_dom_sf"/>
</dbReference>
<dbReference type="Pfam" id="PF00501">
    <property type="entry name" value="AMP-binding"/>
    <property type="match status" value="2"/>
</dbReference>
<evidence type="ECO:0000256" key="7">
    <source>
        <dbReference type="SAM" id="MobiDB-lite"/>
    </source>
</evidence>
<dbReference type="PANTHER" id="PTHR43775">
    <property type="entry name" value="FATTY ACID SYNTHASE"/>
    <property type="match status" value="1"/>
</dbReference>
<dbReference type="GO" id="GO:0004312">
    <property type="term" value="F:fatty acid synthase activity"/>
    <property type="evidence" value="ECO:0007669"/>
    <property type="project" value="TreeGrafter"/>
</dbReference>
<protein>
    <submittedName>
        <fullName evidence="10">Polyketide synthase modules and related proteins</fullName>
    </submittedName>
</protein>
<dbReference type="InterPro" id="IPR057326">
    <property type="entry name" value="KR_dom"/>
</dbReference>
<dbReference type="InterPro" id="IPR014031">
    <property type="entry name" value="Ketoacyl_synth_C"/>
</dbReference>
<feature type="domain" description="Carrier" evidence="8">
    <location>
        <begin position="2014"/>
        <end position="2091"/>
    </location>
</feature>
<dbReference type="InterPro" id="IPR050091">
    <property type="entry name" value="PKS_NRPS_Biosynth_Enz"/>
</dbReference>
<feature type="region of interest" description="Disordered" evidence="7">
    <location>
        <begin position="1988"/>
        <end position="2013"/>
    </location>
</feature>
<dbReference type="InterPro" id="IPR025110">
    <property type="entry name" value="AMP-bd_C"/>
</dbReference>
<dbReference type="Gene3D" id="3.40.50.720">
    <property type="entry name" value="NAD(P)-binding Rossmann-like Domain"/>
    <property type="match status" value="2"/>
</dbReference>
<dbReference type="Gene3D" id="3.30.70.3290">
    <property type="match status" value="1"/>
</dbReference>
<feature type="domain" description="Carrier" evidence="8">
    <location>
        <begin position="579"/>
        <end position="656"/>
    </location>
</feature>
<evidence type="ECO:0000256" key="4">
    <source>
        <dbReference type="ARBA" id="ARBA00022679"/>
    </source>
</evidence>
<dbReference type="InterPro" id="IPR042099">
    <property type="entry name" value="ANL_N_sf"/>
</dbReference>
<dbReference type="InterPro" id="IPR010071">
    <property type="entry name" value="AA_adenyl_dom"/>
</dbReference>
<dbReference type="SMART" id="SM00823">
    <property type="entry name" value="PKS_PP"/>
    <property type="match status" value="3"/>
</dbReference>
<evidence type="ECO:0000256" key="1">
    <source>
        <dbReference type="ARBA" id="ARBA00001957"/>
    </source>
</evidence>
<evidence type="ECO:0000256" key="5">
    <source>
        <dbReference type="ARBA" id="ARBA00023315"/>
    </source>
</evidence>
<dbReference type="Gene3D" id="3.40.47.10">
    <property type="match status" value="1"/>
</dbReference>